<feature type="transmembrane region" description="Helical" evidence="6">
    <location>
        <begin position="62"/>
        <end position="81"/>
    </location>
</feature>
<name>B1ZMX1_OPITP</name>
<evidence type="ECO:0000313" key="8">
    <source>
        <dbReference type="EMBL" id="ACB75399.1"/>
    </source>
</evidence>
<protein>
    <submittedName>
        <fullName evidence="8">PilT protein domain protein</fullName>
    </submittedName>
</protein>
<keyword evidence="9" id="KW-1185">Reference proteome</keyword>
<dbReference type="GO" id="GO:0016787">
    <property type="term" value="F:hydrolase activity"/>
    <property type="evidence" value="ECO:0007669"/>
    <property type="project" value="UniProtKB-KW"/>
</dbReference>
<sequence length="336" mass="37080">MRRTIYAIRAVFFLLCGAGGWLVCYAIREWDEYRALAMMIGFLIGALIILIDVLLKGFSLRGLSAMTFGLAIGTLISYLIGSSPLFRFGDLQTIYLFQLVLFIVCTYLATVIALRGKDEFNLVIPYVRFVPHEVDVPLVVVDTSALIDGRISRVCEAGFLNAALVIPRFVLNELQAVADSTEPHRQARGRRGLEVLNELRRIKHIDIRIPESEVTKRTDVDAKLVFLAQSMRAKLLTTDFNLAKMAEFHGVPWLNLNDLAKSLRPEITLGQSVEVELVKPGKDEGQAVGYLEDGSMVVVAEGRSFIGHRVNAEIVSVLPTAGGKMVFARLVSAAAA</sequence>
<evidence type="ECO:0000256" key="3">
    <source>
        <dbReference type="ARBA" id="ARBA00022722"/>
    </source>
</evidence>
<feature type="transmembrane region" description="Helical" evidence="6">
    <location>
        <begin position="36"/>
        <end position="55"/>
    </location>
</feature>
<dbReference type="PANTHER" id="PTHR11603:SF147">
    <property type="entry name" value="MEMBRANE PROTEIN"/>
    <property type="match status" value="1"/>
</dbReference>
<dbReference type="eggNOG" id="COG4956">
    <property type="taxonomic scope" value="Bacteria"/>
</dbReference>
<evidence type="ECO:0000313" key="9">
    <source>
        <dbReference type="Proteomes" id="UP000007013"/>
    </source>
</evidence>
<dbReference type="KEGG" id="ote:Oter_2116"/>
<dbReference type="InterPro" id="IPR002716">
    <property type="entry name" value="PIN_dom"/>
</dbReference>
<dbReference type="InterPro" id="IPR002792">
    <property type="entry name" value="TRAM_dom"/>
</dbReference>
<dbReference type="Gene3D" id="3.40.50.1010">
    <property type="entry name" value="5'-nuclease"/>
    <property type="match status" value="1"/>
</dbReference>
<reference evidence="8 9" key="1">
    <citation type="journal article" date="2011" name="J. Bacteriol.">
        <title>Genome sequence of the verrucomicrobium Opitutus terrae PB90-1, an abundant inhabitant of rice paddy soil ecosystems.</title>
        <authorList>
            <person name="van Passel M.W."/>
            <person name="Kant R."/>
            <person name="Palva A."/>
            <person name="Copeland A."/>
            <person name="Lucas S."/>
            <person name="Lapidus A."/>
            <person name="Glavina del Rio T."/>
            <person name="Pitluck S."/>
            <person name="Goltsman E."/>
            <person name="Clum A."/>
            <person name="Sun H."/>
            <person name="Schmutz J."/>
            <person name="Larimer F.W."/>
            <person name="Land M.L."/>
            <person name="Hauser L."/>
            <person name="Kyrpides N."/>
            <person name="Mikhailova N."/>
            <person name="Richardson P.P."/>
            <person name="Janssen P.H."/>
            <person name="de Vos W.M."/>
            <person name="Smidt H."/>
        </authorList>
    </citation>
    <scope>NUCLEOTIDE SEQUENCE [LARGE SCALE GENOMIC DNA]</scope>
    <source>
        <strain evidence="9">DSM 11246 / JCM 15787 / PB90-1</strain>
    </source>
</reference>
<dbReference type="InterPro" id="IPR052041">
    <property type="entry name" value="Nucleic_acid_metab_PIN/TRAM"/>
</dbReference>
<dbReference type="AlphaFoldDB" id="B1ZMX1"/>
<feature type="domain" description="TRAM" evidence="7">
    <location>
        <begin position="266"/>
        <end position="332"/>
    </location>
</feature>
<keyword evidence="6" id="KW-1133">Transmembrane helix</keyword>
<comment type="cofactor">
    <cofactor evidence="1">
        <name>Mg(2+)</name>
        <dbReference type="ChEBI" id="CHEBI:18420"/>
    </cofactor>
</comment>
<dbReference type="STRING" id="452637.Oter_2116"/>
<dbReference type="CDD" id="cd09877">
    <property type="entry name" value="PIN_YacL-like"/>
    <property type="match status" value="1"/>
</dbReference>
<dbReference type="Pfam" id="PF01850">
    <property type="entry name" value="PIN"/>
    <property type="match status" value="1"/>
</dbReference>
<dbReference type="SMART" id="SM00670">
    <property type="entry name" value="PINc"/>
    <property type="match status" value="1"/>
</dbReference>
<dbReference type="PANTHER" id="PTHR11603">
    <property type="entry name" value="AAA FAMILY ATPASE"/>
    <property type="match status" value="1"/>
</dbReference>
<keyword evidence="5" id="KW-0460">Magnesium</keyword>
<dbReference type="SUPFAM" id="SSF88723">
    <property type="entry name" value="PIN domain-like"/>
    <property type="match status" value="1"/>
</dbReference>
<keyword evidence="3" id="KW-0540">Nuclease</keyword>
<dbReference type="HOGENOM" id="CLU_050839_0_0_0"/>
<evidence type="ECO:0000256" key="4">
    <source>
        <dbReference type="ARBA" id="ARBA00022801"/>
    </source>
</evidence>
<proteinExistence type="predicted"/>
<keyword evidence="6" id="KW-0812">Transmembrane</keyword>
<dbReference type="OrthoDB" id="9780734at2"/>
<evidence type="ECO:0000256" key="5">
    <source>
        <dbReference type="ARBA" id="ARBA00022842"/>
    </source>
</evidence>
<gene>
    <name evidence="8" type="ordered locus">Oter_2116</name>
</gene>
<evidence type="ECO:0000256" key="6">
    <source>
        <dbReference type="SAM" id="Phobius"/>
    </source>
</evidence>
<keyword evidence="6" id="KW-0472">Membrane</keyword>
<accession>B1ZMX1</accession>
<organism evidence="8 9">
    <name type="scientific">Opitutus terrae (strain DSM 11246 / JCM 15787 / PB90-1)</name>
    <dbReference type="NCBI Taxonomy" id="452637"/>
    <lineage>
        <taxon>Bacteria</taxon>
        <taxon>Pseudomonadati</taxon>
        <taxon>Verrucomicrobiota</taxon>
        <taxon>Opitutia</taxon>
        <taxon>Opitutales</taxon>
        <taxon>Opitutaceae</taxon>
        <taxon>Opitutus</taxon>
    </lineage>
</organism>
<evidence type="ECO:0000256" key="1">
    <source>
        <dbReference type="ARBA" id="ARBA00001946"/>
    </source>
</evidence>
<dbReference type="PROSITE" id="PS50926">
    <property type="entry name" value="TRAM"/>
    <property type="match status" value="1"/>
</dbReference>
<dbReference type="EMBL" id="CP001032">
    <property type="protein sequence ID" value="ACB75399.1"/>
    <property type="molecule type" value="Genomic_DNA"/>
</dbReference>
<feature type="transmembrane region" description="Helical" evidence="6">
    <location>
        <begin position="93"/>
        <end position="114"/>
    </location>
</feature>
<evidence type="ECO:0000256" key="2">
    <source>
        <dbReference type="ARBA" id="ARBA00022679"/>
    </source>
</evidence>
<dbReference type="Proteomes" id="UP000007013">
    <property type="component" value="Chromosome"/>
</dbReference>
<dbReference type="InterPro" id="IPR029060">
    <property type="entry name" value="PIN-like_dom_sf"/>
</dbReference>
<evidence type="ECO:0000259" key="7">
    <source>
        <dbReference type="PROSITE" id="PS50926"/>
    </source>
</evidence>
<dbReference type="GO" id="GO:0004518">
    <property type="term" value="F:nuclease activity"/>
    <property type="evidence" value="ECO:0007669"/>
    <property type="project" value="UniProtKB-KW"/>
</dbReference>
<dbReference type="RefSeq" id="WP_012374936.1">
    <property type="nucleotide sequence ID" value="NC_010571.1"/>
</dbReference>
<keyword evidence="2" id="KW-0808">Transferase</keyword>
<keyword evidence="4" id="KW-0378">Hydrolase</keyword>
<dbReference type="GO" id="GO:0016740">
    <property type="term" value="F:transferase activity"/>
    <property type="evidence" value="ECO:0007669"/>
    <property type="project" value="UniProtKB-KW"/>
</dbReference>